<keyword evidence="2" id="KW-0677">Repeat</keyword>
<dbReference type="PROSITE" id="PS50005">
    <property type="entry name" value="TPR"/>
    <property type="match status" value="1"/>
</dbReference>
<dbReference type="GO" id="GO:0017004">
    <property type="term" value="P:cytochrome complex assembly"/>
    <property type="evidence" value="ECO:0007669"/>
    <property type="project" value="UniProtKB-KW"/>
</dbReference>
<dbReference type="Proteomes" id="UP000015503">
    <property type="component" value="Chromosome"/>
</dbReference>
<evidence type="ECO:0000313" key="11">
    <source>
        <dbReference type="Proteomes" id="UP000015503"/>
    </source>
</evidence>
<dbReference type="InterPro" id="IPR019734">
    <property type="entry name" value="TPR_rpt"/>
</dbReference>
<keyword evidence="7" id="KW-1133">Transmembrane helix</keyword>
<dbReference type="InterPro" id="IPR017560">
    <property type="entry name" value="Cyt_c_biogenesis_CcmI"/>
</dbReference>
<dbReference type="RefSeq" id="WP_016493826.1">
    <property type="nucleotide sequence ID" value="NC_021499.1"/>
</dbReference>
<dbReference type="PANTHER" id="PTHR47870:SF4">
    <property type="entry name" value="CYTOCHROME C-TYPE BIOGENESIS PROTEIN CYCH"/>
    <property type="match status" value="1"/>
</dbReference>
<dbReference type="PATRIC" id="fig|1245471.3.peg.4000"/>
<proteinExistence type="predicted"/>
<evidence type="ECO:0000259" key="8">
    <source>
        <dbReference type="Pfam" id="PF23892"/>
    </source>
</evidence>
<dbReference type="Gene3D" id="1.25.40.10">
    <property type="entry name" value="Tetratricopeptide repeat domain"/>
    <property type="match status" value="1"/>
</dbReference>
<dbReference type="eggNOG" id="COG4235">
    <property type="taxonomic scope" value="Bacteria"/>
</dbReference>
<feature type="region of interest" description="Disordered" evidence="6">
    <location>
        <begin position="375"/>
        <end position="403"/>
    </location>
</feature>
<evidence type="ECO:0000313" key="10">
    <source>
        <dbReference type="EMBL" id="BAN49691.1"/>
    </source>
</evidence>
<comment type="subcellular location">
    <subcellularLocation>
        <location evidence="1">Cell envelope</location>
    </subcellularLocation>
</comment>
<protein>
    <submittedName>
        <fullName evidence="10">Cytochrome c-type biogenesis protein CcmI</fullName>
    </submittedName>
</protein>
<dbReference type="STRING" id="1245471.PCA10_39590"/>
<name>S6AY90_METRE</name>
<dbReference type="Pfam" id="PF23892">
    <property type="entry name" value="Ig_CycH"/>
    <property type="match status" value="1"/>
</dbReference>
<feature type="compositionally biased region" description="Polar residues" evidence="6">
    <location>
        <begin position="383"/>
        <end position="396"/>
    </location>
</feature>
<keyword evidence="11" id="KW-1185">Reference proteome</keyword>
<dbReference type="InterPro" id="IPR056413">
    <property type="entry name" value="TPR_CcmH_CycH"/>
</dbReference>
<feature type="domain" description="Cytochrome c-type biogenesis protein H TPR" evidence="9">
    <location>
        <begin position="141"/>
        <end position="257"/>
    </location>
</feature>
<dbReference type="InterPro" id="IPR051263">
    <property type="entry name" value="C-type_cytochrome_biogenesis"/>
</dbReference>
<evidence type="ECO:0000259" key="9">
    <source>
        <dbReference type="Pfam" id="PF23914"/>
    </source>
</evidence>
<accession>S6AY90</accession>
<evidence type="ECO:0000256" key="1">
    <source>
        <dbReference type="ARBA" id="ARBA00004196"/>
    </source>
</evidence>
<evidence type="ECO:0000256" key="7">
    <source>
        <dbReference type="SAM" id="Phobius"/>
    </source>
</evidence>
<organism evidence="10 11">
    <name type="scientific">Metapseudomonas resinovorans NBRC 106553</name>
    <dbReference type="NCBI Taxonomy" id="1245471"/>
    <lineage>
        <taxon>Bacteria</taxon>
        <taxon>Pseudomonadati</taxon>
        <taxon>Pseudomonadota</taxon>
        <taxon>Gammaproteobacteria</taxon>
        <taxon>Pseudomonadales</taxon>
        <taxon>Pseudomonadaceae</taxon>
        <taxon>Metapseudomonas</taxon>
    </lineage>
</organism>
<dbReference type="KEGG" id="pre:PCA10_39590"/>
<dbReference type="SMART" id="SM00028">
    <property type="entry name" value="TPR"/>
    <property type="match status" value="2"/>
</dbReference>
<dbReference type="SUPFAM" id="SSF48452">
    <property type="entry name" value="TPR-like"/>
    <property type="match status" value="1"/>
</dbReference>
<dbReference type="GO" id="GO:0030313">
    <property type="term" value="C:cell envelope"/>
    <property type="evidence" value="ECO:0007669"/>
    <property type="project" value="UniProtKB-SubCell"/>
</dbReference>
<dbReference type="InterPro" id="IPR056412">
    <property type="entry name" value="Ig_CycH"/>
</dbReference>
<dbReference type="NCBIfam" id="TIGR03142">
    <property type="entry name" value="cytochro_ccmI"/>
    <property type="match status" value="1"/>
</dbReference>
<dbReference type="Pfam" id="PF23914">
    <property type="entry name" value="TPR_CcmH_CycH"/>
    <property type="match status" value="1"/>
</dbReference>
<keyword evidence="7" id="KW-0812">Transmembrane</keyword>
<evidence type="ECO:0000256" key="5">
    <source>
        <dbReference type="PROSITE-ProRule" id="PRU00339"/>
    </source>
</evidence>
<keyword evidence="7" id="KW-0472">Membrane</keyword>
<dbReference type="GO" id="GO:0005886">
    <property type="term" value="C:plasma membrane"/>
    <property type="evidence" value="ECO:0007669"/>
    <property type="project" value="TreeGrafter"/>
</dbReference>
<dbReference type="PANTHER" id="PTHR47870">
    <property type="entry name" value="CYTOCHROME C-TYPE BIOGENESIS PROTEIN CCMH"/>
    <property type="match status" value="1"/>
</dbReference>
<feature type="repeat" description="TPR" evidence="5">
    <location>
        <begin position="150"/>
        <end position="183"/>
    </location>
</feature>
<gene>
    <name evidence="10" type="primary">ccmI</name>
    <name evidence="10" type="ORF">PCA10_39590</name>
</gene>
<dbReference type="EMBL" id="AP013068">
    <property type="protein sequence ID" value="BAN49691.1"/>
    <property type="molecule type" value="Genomic_DNA"/>
</dbReference>
<evidence type="ECO:0000256" key="4">
    <source>
        <dbReference type="ARBA" id="ARBA00022803"/>
    </source>
</evidence>
<dbReference type="AlphaFoldDB" id="S6AY90"/>
<dbReference type="InterPro" id="IPR011990">
    <property type="entry name" value="TPR-like_helical_dom_sf"/>
</dbReference>
<dbReference type="HOGENOM" id="CLU_036074_2_1_6"/>
<evidence type="ECO:0000256" key="6">
    <source>
        <dbReference type="SAM" id="MobiDB-lite"/>
    </source>
</evidence>
<feature type="domain" description="Cytochrome c-type biogenesis protein H Ig-like" evidence="8">
    <location>
        <begin position="293"/>
        <end position="398"/>
    </location>
</feature>
<dbReference type="OrthoDB" id="9776053at2"/>
<keyword evidence="3" id="KW-0201">Cytochrome c-type biogenesis</keyword>
<feature type="transmembrane region" description="Helical" evidence="7">
    <location>
        <begin position="93"/>
        <end position="113"/>
    </location>
</feature>
<reference evidence="10 11" key="1">
    <citation type="journal article" date="2013" name="Genome Announc.">
        <title>Complete Genome Sequence of the Carbazole Degrader Pseudomonas resinovorans Strain CA10 (NBRC 106553).</title>
        <authorList>
            <person name="Shintani M."/>
            <person name="Hosoyama A."/>
            <person name="Ohji S."/>
            <person name="Tsuchikane K."/>
            <person name="Takarada H."/>
            <person name="Yamazoe A."/>
            <person name="Fujita N."/>
            <person name="Nojiri H."/>
        </authorList>
    </citation>
    <scope>NUCLEOTIDE SEQUENCE [LARGE SCALE GENOMIC DNA]</scope>
    <source>
        <strain evidence="10 11">NBRC 106553</strain>
    </source>
</reference>
<keyword evidence="4 5" id="KW-0802">TPR repeat</keyword>
<evidence type="ECO:0000256" key="2">
    <source>
        <dbReference type="ARBA" id="ARBA00022737"/>
    </source>
</evidence>
<evidence type="ECO:0000256" key="3">
    <source>
        <dbReference type="ARBA" id="ARBA00022748"/>
    </source>
</evidence>
<sequence>MIDFWLAAGLLLLVALAFLLIPVLRGRKAQTEEDRTSLNVALYQERLAELEAQRGAGTLTAEQFEAGRAEAARELLEDTEGADSGRSYRLGKALPLVVAVLLPALGFGLYLHWGASDKVELTRELREAPRSIEEMTSRLERVVEAQPESAEGWYFLGRTYMAQDRPADAARAYEQAVKQGGREPELLGQWAQALYFASQKKLTPEVKALTEEALKADPNEITSLGLLGIAGFEDGRFQDAIGYWERLIVQLPPDDPSRGALQGGIDKAREKLKESGVAVEEPAPAAATTGAQLKVRVDLAGALKDKVQPGDSVFIFARATSGPPMPLAVKRMTVADLPVEVALSDADAMMPQLKLSNFPQVQLVARISRGGNATAGEWIGRSSPLSTGTSETQRLTIDSPDEK</sequence>